<dbReference type="RefSeq" id="XP_010493746.1">
    <property type="nucleotide sequence ID" value="XM_010495444.2"/>
</dbReference>
<protein>
    <submittedName>
        <fullName evidence="4">Uncharacterized protein LOC104770970</fullName>
    </submittedName>
</protein>
<reference evidence="3" key="1">
    <citation type="journal article" date="2014" name="Nat. Commun.">
        <title>The emerging biofuel crop Camelina sativa retains a highly undifferentiated hexaploid genome structure.</title>
        <authorList>
            <person name="Kagale S."/>
            <person name="Koh C."/>
            <person name="Nixon J."/>
            <person name="Bollina V."/>
            <person name="Clarke W.E."/>
            <person name="Tuteja R."/>
            <person name="Spillane C."/>
            <person name="Robinson S.J."/>
            <person name="Links M.G."/>
            <person name="Clarke C."/>
            <person name="Higgins E.E."/>
            <person name="Huebert T."/>
            <person name="Sharpe A.G."/>
            <person name="Parkin I.A."/>
        </authorList>
    </citation>
    <scope>NUCLEOTIDE SEQUENCE [LARGE SCALE GENOMIC DNA]</scope>
    <source>
        <strain evidence="3">cv. DH55</strain>
    </source>
</reference>
<reference evidence="4" key="2">
    <citation type="submission" date="2025-08" db="UniProtKB">
        <authorList>
            <consortium name="RefSeq"/>
        </authorList>
    </citation>
    <scope>IDENTIFICATION</scope>
    <source>
        <tissue evidence="4">Leaf</tissue>
    </source>
</reference>
<evidence type="ECO:0000256" key="1">
    <source>
        <dbReference type="SAM" id="MobiDB-lite"/>
    </source>
</evidence>
<feature type="region of interest" description="Disordered" evidence="1">
    <location>
        <begin position="204"/>
        <end position="226"/>
    </location>
</feature>
<keyword evidence="3" id="KW-1185">Reference proteome</keyword>
<dbReference type="InterPro" id="IPR001878">
    <property type="entry name" value="Znf_CCHC"/>
</dbReference>
<feature type="compositionally biased region" description="Polar residues" evidence="1">
    <location>
        <begin position="167"/>
        <end position="181"/>
    </location>
</feature>
<organism evidence="3 4">
    <name type="scientific">Camelina sativa</name>
    <name type="common">False flax</name>
    <name type="synonym">Myagrum sativum</name>
    <dbReference type="NCBI Taxonomy" id="90675"/>
    <lineage>
        <taxon>Eukaryota</taxon>
        <taxon>Viridiplantae</taxon>
        <taxon>Streptophyta</taxon>
        <taxon>Embryophyta</taxon>
        <taxon>Tracheophyta</taxon>
        <taxon>Spermatophyta</taxon>
        <taxon>Magnoliopsida</taxon>
        <taxon>eudicotyledons</taxon>
        <taxon>Gunneridae</taxon>
        <taxon>Pentapetalae</taxon>
        <taxon>rosids</taxon>
        <taxon>malvids</taxon>
        <taxon>Brassicales</taxon>
        <taxon>Brassicaceae</taxon>
        <taxon>Camelineae</taxon>
        <taxon>Camelina</taxon>
    </lineage>
</organism>
<evidence type="ECO:0000313" key="3">
    <source>
        <dbReference type="Proteomes" id="UP000694864"/>
    </source>
</evidence>
<feature type="compositionally biased region" description="Acidic residues" evidence="1">
    <location>
        <begin position="274"/>
        <end position="284"/>
    </location>
</feature>
<dbReference type="Proteomes" id="UP000694864">
    <property type="component" value="Chromosome 20"/>
</dbReference>
<evidence type="ECO:0000259" key="2">
    <source>
        <dbReference type="SMART" id="SM00343"/>
    </source>
</evidence>
<name>A0ABM0Y0S4_CAMSA</name>
<dbReference type="PANTHER" id="PTHR31286">
    <property type="entry name" value="GLYCINE-RICH CELL WALL STRUCTURAL PROTEIN 1.8-LIKE"/>
    <property type="match status" value="1"/>
</dbReference>
<proteinExistence type="predicted"/>
<feature type="region of interest" description="Disordered" evidence="1">
    <location>
        <begin position="250"/>
        <end position="288"/>
    </location>
</feature>
<dbReference type="SUPFAM" id="SSF57756">
    <property type="entry name" value="Retrovirus zinc finger-like domains"/>
    <property type="match status" value="1"/>
</dbReference>
<feature type="region of interest" description="Disordered" evidence="1">
    <location>
        <begin position="140"/>
        <end position="182"/>
    </location>
</feature>
<dbReference type="InterPro" id="IPR040256">
    <property type="entry name" value="At4g02000-like"/>
</dbReference>
<dbReference type="InterPro" id="IPR036875">
    <property type="entry name" value="Znf_CCHC_sf"/>
</dbReference>
<feature type="domain" description="CCHC-type" evidence="2">
    <location>
        <begin position="123"/>
        <end position="139"/>
    </location>
</feature>
<evidence type="ECO:0000313" key="4">
    <source>
        <dbReference type="RefSeq" id="XP_010493746.1"/>
    </source>
</evidence>
<dbReference type="GeneID" id="104770970"/>
<sequence length="311" mass="34021">MFVAKWSPEVQTTKPELSMVPVWLEFVGVPLQFFNREGLEHIAGLVGHPVCLYPHTENLINVEVAKVYTVIDPRIPLPEAVNAHFESGLIKRIQVSSPWLPSLCNHCKQVGHTVSRCSKAPATCTTCGSVKHLTADCPRVKKDKRQEKQSIASQLPIVGTNPPAPAQGQNQALPSPQSTQPLIIASSPLDSAVSTGTNFLAATNATSSTGNRHHVTLPAPSVVGHSPSRTALRLDERQLCIDLRDNLFSHLSPKDDETADDPSQIKSDSSNNLSEDDDNPEVDEDRFLKVVSKRMQRHKLHKERAGGPINL</sequence>
<dbReference type="PANTHER" id="PTHR31286:SF173">
    <property type="entry name" value="DUF4283 DOMAIN-CONTAINING PROTEIN"/>
    <property type="match status" value="1"/>
</dbReference>
<feature type="domain" description="CCHC-type" evidence="2">
    <location>
        <begin position="103"/>
        <end position="119"/>
    </location>
</feature>
<gene>
    <name evidence="4" type="primary">LOC104770970</name>
</gene>
<dbReference type="SMART" id="SM00343">
    <property type="entry name" value="ZnF_C2HC"/>
    <property type="match status" value="2"/>
</dbReference>
<dbReference type="Gene3D" id="4.10.60.10">
    <property type="entry name" value="Zinc finger, CCHC-type"/>
    <property type="match status" value="1"/>
</dbReference>
<accession>A0ABM0Y0S4</accession>